<organism evidence="2">
    <name type="scientific">marine metagenome</name>
    <dbReference type="NCBI Taxonomy" id="408172"/>
    <lineage>
        <taxon>unclassified sequences</taxon>
        <taxon>metagenomes</taxon>
        <taxon>ecological metagenomes</taxon>
    </lineage>
</organism>
<dbReference type="Gene3D" id="3.20.20.140">
    <property type="entry name" value="Metal-dependent hydrolases"/>
    <property type="match status" value="1"/>
</dbReference>
<proteinExistence type="predicted"/>
<dbReference type="SUPFAM" id="SSF51338">
    <property type="entry name" value="Composite domain of metallo-dependent hydrolases"/>
    <property type="match status" value="1"/>
</dbReference>
<dbReference type="InterPro" id="IPR011059">
    <property type="entry name" value="Metal-dep_hydrolase_composite"/>
</dbReference>
<evidence type="ECO:0000256" key="1">
    <source>
        <dbReference type="SAM" id="MobiDB-lite"/>
    </source>
</evidence>
<protein>
    <recommendedName>
        <fullName evidence="3">Amidohydrolase-related domain-containing protein</fullName>
    </recommendedName>
</protein>
<evidence type="ECO:0000313" key="2">
    <source>
        <dbReference type="EMBL" id="SVE56515.1"/>
    </source>
</evidence>
<accession>A0A383EJS5</accession>
<feature type="compositionally biased region" description="Basic and acidic residues" evidence="1">
    <location>
        <begin position="183"/>
        <end position="200"/>
    </location>
</feature>
<feature type="region of interest" description="Disordered" evidence="1">
    <location>
        <begin position="177"/>
        <end position="200"/>
    </location>
</feature>
<gene>
    <name evidence="2" type="ORF">METZ01_LOCUS509369</name>
</gene>
<dbReference type="GO" id="GO:0016810">
    <property type="term" value="F:hydrolase activity, acting on carbon-nitrogen (but not peptide) bonds"/>
    <property type="evidence" value="ECO:0007669"/>
    <property type="project" value="InterPro"/>
</dbReference>
<sequence length="200" mass="21551">MQKGKTMKNLLILFVFVLFAKAETILYRAAAVHPGDQSMIKNGQLLVKDGQIVAIGSRVATPDIFREIDLGKLQVYPGLIAATTSLGLTEINAVRATQDTSEVGDFSPDVEAWVSVNPDSELIPVARANGFTHALVAPMGGTVTGSSGLIKTTGWGVEDMTVKSRVALHITWPSLSINTTPKESMRDPDKYKSPKEQAKQ</sequence>
<name>A0A383EJS5_9ZZZZ</name>
<feature type="non-terminal residue" evidence="2">
    <location>
        <position position="200"/>
    </location>
</feature>
<reference evidence="2" key="1">
    <citation type="submission" date="2018-05" db="EMBL/GenBank/DDBJ databases">
        <authorList>
            <person name="Lanie J.A."/>
            <person name="Ng W.-L."/>
            <person name="Kazmierczak K.M."/>
            <person name="Andrzejewski T.M."/>
            <person name="Davidsen T.M."/>
            <person name="Wayne K.J."/>
            <person name="Tettelin H."/>
            <person name="Glass J.I."/>
            <person name="Rusch D."/>
            <person name="Podicherti R."/>
            <person name="Tsui H.-C.T."/>
            <person name="Winkler M.E."/>
        </authorList>
    </citation>
    <scope>NUCLEOTIDE SEQUENCE</scope>
</reference>
<dbReference type="AlphaFoldDB" id="A0A383EJS5"/>
<evidence type="ECO:0008006" key="3">
    <source>
        <dbReference type="Google" id="ProtNLM"/>
    </source>
</evidence>
<dbReference type="EMBL" id="UINC01226151">
    <property type="protein sequence ID" value="SVE56515.1"/>
    <property type="molecule type" value="Genomic_DNA"/>
</dbReference>